<organism evidence="8 9">
    <name type="scientific">Thermus thermamylovorans</name>
    <dbReference type="NCBI Taxonomy" id="2509362"/>
    <lineage>
        <taxon>Bacteria</taxon>
        <taxon>Thermotogati</taxon>
        <taxon>Deinococcota</taxon>
        <taxon>Deinococci</taxon>
        <taxon>Thermales</taxon>
        <taxon>Thermaceae</taxon>
        <taxon>Thermus</taxon>
    </lineage>
</organism>
<comment type="cofactor">
    <cofactor evidence="1">
        <name>a divalent metal cation</name>
        <dbReference type="ChEBI" id="CHEBI:60240"/>
    </cofactor>
</comment>
<keyword evidence="2" id="KW-0479">Metal-binding</keyword>
<dbReference type="Gene3D" id="3.30.390.10">
    <property type="entry name" value="Enolase-like, N-terminal domain"/>
    <property type="match status" value="1"/>
</dbReference>
<dbReference type="GO" id="GO:0046872">
    <property type="term" value="F:metal ion binding"/>
    <property type="evidence" value="ECO:0007669"/>
    <property type="project" value="UniProtKB-KW"/>
</dbReference>
<keyword evidence="9" id="KW-1185">Reference proteome</keyword>
<dbReference type="GO" id="GO:0009234">
    <property type="term" value="P:menaquinone biosynthetic process"/>
    <property type="evidence" value="ECO:0007669"/>
    <property type="project" value="UniProtKB-UniRule"/>
</dbReference>
<evidence type="ECO:0000256" key="5">
    <source>
        <dbReference type="ARBA" id="ARBA00029491"/>
    </source>
</evidence>
<evidence type="ECO:0000256" key="4">
    <source>
        <dbReference type="ARBA" id="ARBA00023239"/>
    </source>
</evidence>
<dbReference type="Pfam" id="PF02746">
    <property type="entry name" value="MR_MLE_N"/>
    <property type="match status" value="1"/>
</dbReference>
<sequence>MRIEAAELRILELPLKFRFETSFGVQTKRTILLLRLFGEGLEGLGEGVTERLPLYREETVASARYLLEEVFLPQILGRDLPNPEALGQALNPFRGNPMAKAVLEMAFWDLFAKSLGKPLWQVLGGVRERVEVGVSLGIQPSIAETLKAVEKHLAQGYRRIKLKIKPGWDHEVLKAVRQAFPEATLTADANSAYRLADFPRLRRLDELFLDYIEQPLGYDDLLDHAKLGRELATPICLDESLTSAEKARQAIELGSGRVFNIKPARLGGHGESLKVHALAQSAGIPLWMGGMLEAGVGRAHNLHLATLPAFTKPGDVSSSSRYWEEDIVEEALEAEEGLMPVPEGPGIGVHLKLPAVERITLWQRYMSAS</sequence>
<evidence type="ECO:0000256" key="1">
    <source>
        <dbReference type="ARBA" id="ARBA00001968"/>
    </source>
</evidence>
<evidence type="ECO:0000313" key="9">
    <source>
        <dbReference type="Proteomes" id="UP000292858"/>
    </source>
</evidence>
<dbReference type="SMART" id="SM00922">
    <property type="entry name" value="MR_MLE"/>
    <property type="match status" value="1"/>
</dbReference>
<dbReference type="InterPro" id="IPR036849">
    <property type="entry name" value="Enolase-like_C_sf"/>
</dbReference>
<dbReference type="NCBIfam" id="TIGR01928">
    <property type="entry name" value="menC_lowGC_arch"/>
    <property type="match status" value="1"/>
</dbReference>
<dbReference type="CDD" id="cd03317">
    <property type="entry name" value="NAAAR"/>
    <property type="match status" value="1"/>
</dbReference>
<keyword evidence="4 8" id="KW-0456">Lyase</keyword>
<dbReference type="RefSeq" id="WP_130840952.1">
    <property type="nucleotide sequence ID" value="NZ_SIJL01000004.1"/>
</dbReference>
<dbReference type="UniPathway" id="UPA01057">
    <property type="reaction ID" value="UER00165"/>
</dbReference>
<dbReference type="AlphaFoldDB" id="A0A4V2IV56"/>
<dbReference type="PANTHER" id="PTHR48073">
    <property type="entry name" value="O-SUCCINYLBENZOATE SYNTHASE-RELATED"/>
    <property type="match status" value="1"/>
</dbReference>
<gene>
    <name evidence="8" type="primary">menC</name>
    <name evidence="8" type="ORF">ETP66_04245</name>
</gene>
<evidence type="ECO:0000256" key="3">
    <source>
        <dbReference type="ARBA" id="ARBA00022842"/>
    </source>
</evidence>
<dbReference type="InterPro" id="IPR013341">
    <property type="entry name" value="Mandelate_racemase_N_dom"/>
</dbReference>
<protein>
    <recommendedName>
        <fullName evidence="5 6">o-succinylbenzoate synthase</fullName>
        <ecNumber evidence="5 6">4.2.1.113</ecNumber>
    </recommendedName>
</protein>
<dbReference type="InterPro" id="IPR029065">
    <property type="entry name" value="Enolase_C-like"/>
</dbReference>
<dbReference type="Gene3D" id="3.20.20.120">
    <property type="entry name" value="Enolase-like C-terminal domain"/>
    <property type="match status" value="1"/>
</dbReference>
<feature type="domain" description="Mandelate racemase/muconate lactonizing enzyme C-terminal" evidence="7">
    <location>
        <begin position="142"/>
        <end position="234"/>
    </location>
</feature>
<dbReference type="Pfam" id="PF13378">
    <property type="entry name" value="MR_MLE_C"/>
    <property type="match status" value="1"/>
</dbReference>
<dbReference type="InterPro" id="IPR029017">
    <property type="entry name" value="Enolase-like_N"/>
</dbReference>
<dbReference type="SFLD" id="SFLDS00001">
    <property type="entry name" value="Enolase"/>
    <property type="match status" value="1"/>
</dbReference>
<evidence type="ECO:0000313" key="8">
    <source>
        <dbReference type="EMBL" id="TBH20994.1"/>
    </source>
</evidence>
<name>A0A4V2IV56_9DEIN</name>
<accession>A0A4V2IV56</accession>
<dbReference type="OrthoDB" id="9774531at2"/>
<dbReference type="SUPFAM" id="SSF54826">
    <property type="entry name" value="Enolase N-terminal domain-like"/>
    <property type="match status" value="1"/>
</dbReference>
<evidence type="ECO:0000259" key="7">
    <source>
        <dbReference type="SMART" id="SM00922"/>
    </source>
</evidence>
<dbReference type="EC" id="4.2.1.113" evidence="5 6"/>
<evidence type="ECO:0000256" key="2">
    <source>
        <dbReference type="ARBA" id="ARBA00022723"/>
    </source>
</evidence>
<dbReference type="SFLD" id="SFLDF00009">
    <property type="entry name" value="o-succinylbenzoate_synthase"/>
    <property type="match status" value="1"/>
</dbReference>
<dbReference type="PANTHER" id="PTHR48073:SF5">
    <property type="entry name" value="O-SUCCINYLBENZOATE SYNTHASE"/>
    <property type="match status" value="1"/>
</dbReference>
<comment type="caution">
    <text evidence="8">The sequence shown here is derived from an EMBL/GenBank/DDBJ whole genome shotgun (WGS) entry which is preliminary data.</text>
</comment>
<dbReference type="Proteomes" id="UP000292858">
    <property type="component" value="Unassembled WGS sequence"/>
</dbReference>
<keyword evidence="3" id="KW-0460">Magnesium</keyword>
<dbReference type="InterPro" id="IPR010197">
    <property type="entry name" value="OSBS/NAAAR"/>
</dbReference>
<evidence type="ECO:0000256" key="6">
    <source>
        <dbReference type="NCBIfam" id="TIGR01928"/>
    </source>
</evidence>
<reference evidence="8 9" key="1">
    <citation type="submission" date="2019-02" db="EMBL/GenBank/DDBJ databases">
        <title>Thermus sp. a novel from hot spring.</title>
        <authorList>
            <person name="Zhao Z."/>
        </authorList>
    </citation>
    <scope>NUCLEOTIDE SEQUENCE [LARGE SCALE GENOMIC DNA]</scope>
    <source>
        <strain evidence="8 9">CFH 72773T</strain>
    </source>
</reference>
<dbReference type="UniPathway" id="UPA00079"/>
<dbReference type="EMBL" id="SIJL01000004">
    <property type="protein sequence ID" value="TBH20994.1"/>
    <property type="molecule type" value="Genomic_DNA"/>
</dbReference>
<dbReference type="GO" id="GO:0016854">
    <property type="term" value="F:racemase and epimerase activity"/>
    <property type="evidence" value="ECO:0007669"/>
    <property type="project" value="UniProtKB-ARBA"/>
</dbReference>
<dbReference type="InterPro" id="IPR013342">
    <property type="entry name" value="Mandelate_racemase_C"/>
</dbReference>
<dbReference type="GO" id="GO:0043748">
    <property type="term" value="F:O-succinylbenzoate synthase activity"/>
    <property type="evidence" value="ECO:0007669"/>
    <property type="project" value="UniProtKB-EC"/>
</dbReference>
<dbReference type="SFLD" id="SFLDG00180">
    <property type="entry name" value="muconate_cycloisomerase"/>
    <property type="match status" value="1"/>
</dbReference>
<dbReference type="SUPFAM" id="SSF51604">
    <property type="entry name" value="Enolase C-terminal domain-like"/>
    <property type="match status" value="1"/>
</dbReference>
<proteinExistence type="predicted"/>